<evidence type="ECO:0000313" key="2">
    <source>
        <dbReference type="EMBL" id="RDH88478.1"/>
    </source>
</evidence>
<dbReference type="PANTHER" id="PTHR37464">
    <property type="entry name" value="BLL2463 PROTEIN"/>
    <property type="match status" value="1"/>
</dbReference>
<accession>A0A370DTB2</accession>
<organism evidence="2 3">
    <name type="scientific">endosymbiont of Escarpia spicata</name>
    <dbReference type="NCBI Taxonomy" id="2200908"/>
    <lineage>
        <taxon>Bacteria</taxon>
        <taxon>Pseudomonadati</taxon>
        <taxon>Pseudomonadota</taxon>
        <taxon>Gammaproteobacteria</taxon>
        <taxon>sulfur-oxidizing symbionts</taxon>
    </lineage>
</organism>
<comment type="caution">
    <text evidence="2">The sequence shown here is derived from an EMBL/GenBank/DDBJ whole genome shotgun (WGS) entry which is preliminary data.</text>
</comment>
<dbReference type="AlphaFoldDB" id="A0A370DTB2"/>
<evidence type="ECO:0008006" key="4">
    <source>
        <dbReference type="Google" id="ProtNLM"/>
    </source>
</evidence>
<reference evidence="2 3" key="1">
    <citation type="journal article" date="2018" name="ISME J.">
        <title>Endosymbiont genomes yield clues of tubeworm success.</title>
        <authorList>
            <person name="Li Y."/>
            <person name="Liles M.R."/>
            <person name="Halanych K.M."/>
        </authorList>
    </citation>
    <scope>NUCLEOTIDE SEQUENCE [LARGE SCALE GENOMIC DNA]</scope>
    <source>
        <strain evidence="2">A1462</strain>
    </source>
</reference>
<sequence>MIGLGAPLWLLLLSGLPLLRWLHRFQRQGRIRPTAALFLWRRIQTEGAAGNSPTKPDPRWRLRAVIATLLVLALSDPYRETISGIPMEVWLDDSLSQFTQEGGKTRLQRGIDRLIQRVEEEHPSSLILHSLGNPTVTWIINPQSDNDWISKLEQWGNDPRGEPHPPAPALMHQDSRHILLTDGADVQLNHWLKNAPLSEIIQTGSSTGNLSLTRLAMRPSPHTPSAAQGLVELWNSGESEMNARLILIQRGREIESWLVKLPPGERKLLDFAADLSYPADLIARLHAAGDSLPLDNELRLPLSSALKPIAVKVTGECGLYLSAFLQSHPGLEQSGRNPGIFIDCDNIQTSADAPLLRLHSSGGHQTTHSPGHWHVKAGLRHLSIHRGLTFSREVGEATSSGVTLLSADGHSLIRESHTPAQTIDVYLDLQQPGFAHSPEYPLLLSALIERLLQRPLAESLVSTSRDPDASRITPLALSEASNRLVADHSNQQVSITSLPIIAALVLLLIDMLWGFQPQRRSGG</sequence>
<gene>
    <name evidence="2" type="ORF">DIZ78_00650</name>
</gene>
<proteinExistence type="predicted"/>
<keyword evidence="1" id="KW-0472">Membrane</keyword>
<dbReference type="PANTHER" id="PTHR37464:SF1">
    <property type="entry name" value="BLL2463 PROTEIN"/>
    <property type="match status" value="1"/>
</dbReference>
<keyword evidence="1" id="KW-0812">Transmembrane</keyword>
<dbReference type="Proteomes" id="UP000254771">
    <property type="component" value="Unassembled WGS sequence"/>
</dbReference>
<keyword evidence="3" id="KW-1185">Reference proteome</keyword>
<feature type="transmembrane region" description="Helical" evidence="1">
    <location>
        <begin position="493"/>
        <end position="515"/>
    </location>
</feature>
<dbReference type="EMBL" id="QFXE01000001">
    <property type="protein sequence ID" value="RDH88478.1"/>
    <property type="molecule type" value="Genomic_DNA"/>
</dbReference>
<evidence type="ECO:0000313" key="3">
    <source>
        <dbReference type="Proteomes" id="UP000254771"/>
    </source>
</evidence>
<protein>
    <recommendedName>
        <fullName evidence="4">Aerotolerance regulator N-terminal domain-containing protein</fullName>
    </recommendedName>
</protein>
<name>A0A370DTB2_9GAMM</name>
<evidence type="ECO:0000256" key="1">
    <source>
        <dbReference type="SAM" id="Phobius"/>
    </source>
</evidence>
<keyword evidence="1" id="KW-1133">Transmembrane helix</keyword>